<dbReference type="RefSeq" id="WP_133618178.1">
    <property type="nucleotide sequence ID" value="NZ_SOAA01000009.1"/>
</dbReference>
<keyword evidence="1" id="KW-0812">Transmembrane</keyword>
<dbReference type="AlphaFoldDB" id="A0A4R7EFN5"/>
<organism evidence="2 3">
    <name type="scientific">Halanaerobium congolense</name>
    <dbReference type="NCBI Taxonomy" id="54121"/>
    <lineage>
        <taxon>Bacteria</taxon>
        <taxon>Bacillati</taxon>
        <taxon>Bacillota</taxon>
        <taxon>Clostridia</taxon>
        <taxon>Halanaerobiales</taxon>
        <taxon>Halanaerobiaceae</taxon>
        <taxon>Halanaerobium</taxon>
    </lineage>
</organism>
<evidence type="ECO:0000313" key="3">
    <source>
        <dbReference type="Proteomes" id="UP000295758"/>
    </source>
</evidence>
<keyword evidence="1" id="KW-0472">Membrane</keyword>
<proteinExistence type="predicted"/>
<feature type="transmembrane region" description="Helical" evidence="1">
    <location>
        <begin position="9"/>
        <end position="29"/>
    </location>
</feature>
<dbReference type="EMBL" id="SOAA01000009">
    <property type="protein sequence ID" value="TDS31737.1"/>
    <property type="molecule type" value="Genomic_DNA"/>
</dbReference>
<dbReference type="Proteomes" id="UP000295758">
    <property type="component" value="Unassembled WGS sequence"/>
</dbReference>
<accession>A0A4R7EFN5</accession>
<reference evidence="2 3" key="1">
    <citation type="submission" date="2019-03" db="EMBL/GenBank/DDBJ databases">
        <title>Deep subsurface shale carbon reservoir microbial communities from Ohio and West Virginia, USA.</title>
        <authorList>
            <person name="Wrighton K."/>
        </authorList>
    </citation>
    <scope>NUCLEOTIDE SEQUENCE [LARGE SCALE GENOMIC DNA]</scope>
    <source>
        <strain evidence="2 3">UTICA-S4D12</strain>
    </source>
</reference>
<comment type="caution">
    <text evidence="2">The sequence shown here is derived from an EMBL/GenBank/DDBJ whole genome shotgun (WGS) entry which is preliminary data.</text>
</comment>
<evidence type="ECO:0000256" key="1">
    <source>
        <dbReference type="SAM" id="Phobius"/>
    </source>
</evidence>
<keyword evidence="1" id="KW-1133">Transmembrane helix</keyword>
<protein>
    <submittedName>
        <fullName evidence="2">Uncharacterized protein</fullName>
    </submittedName>
</protein>
<evidence type="ECO:0000313" key="2">
    <source>
        <dbReference type="EMBL" id="TDS31737.1"/>
    </source>
</evidence>
<sequence>MKIKKDEHGFVLVLSMFILVAILLMVAGMTRMLQSELDFYTYNSNQKKAFYAAEAAVAYGTAVFDDSDKRTHLNQDQSTDPIYELSDTSEVNSYLDMAKVDHLEWEFKDNYSIVEFRAKASNNGVSEEVIASYSIYNSIFDSALASGNTISLGNSHIISNGVIKTKYTINGEIYDEAGNLVEITPDENLVIPEFNFETLNNQADNIINIDGGTIEYVDLAAHNANDNITETDDVADEFTYIDGNLNIGNSIKNINGSGIIVVDGKLSIGNNLLINQEEGYEDDYLILIVKGSIDTEGVVVEGDNAITMQGLLYSYGDTVFGNKFNITGSLISGGNLTLNNSSNNAANIAYDPKFIEKLFEWNIDFPQSTDNNFSIYQIKSWREN</sequence>
<gene>
    <name evidence="2" type="ORF">BY453_10942</name>
</gene>
<name>A0A4R7EFN5_9FIRM</name>